<keyword evidence="2" id="KW-1133">Transmembrane helix</keyword>
<feature type="transmembrane region" description="Helical" evidence="2">
    <location>
        <begin position="110"/>
        <end position="135"/>
    </location>
</feature>
<dbReference type="AlphaFoldDB" id="A0A2W5RCQ0"/>
<keyword evidence="2" id="KW-0812">Transmembrane</keyword>
<protein>
    <recommendedName>
        <fullName evidence="3">Putative regulatory protein FmdB zinc ribbon domain-containing protein</fullName>
    </recommendedName>
</protein>
<evidence type="ECO:0000256" key="1">
    <source>
        <dbReference type="SAM" id="MobiDB-lite"/>
    </source>
</evidence>
<dbReference type="InterPro" id="IPR007462">
    <property type="entry name" value="COV1-like"/>
</dbReference>
<evidence type="ECO:0000256" key="2">
    <source>
        <dbReference type="SAM" id="Phobius"/>
    </source>
</evidence>
<feature type="domain" description="Putative regulatory protein FmdB zinc ribbon" evidence="3">
    <location>
        <begin position="11"/>
        <end position="50"/>
    </location>
</feature>
<dbReference type="InterPro" id="IPR013429">
    <property type="entry name" value="Regulatory_FmdB_Zinc_ribbon"/>
</dbReference>
<gene>
    <name evidence="4" type="ORF">DI563_29235</name>
</gene>
<comment type="caution">
    <text evidence="4">The sequence shown here is derived from an EMBL/GenBank/DDBJ whole genome shotgun (WGS) entry which is preliminary data.</text>
</comment>
<dbReference type="EMBL" id="QFPP01000679">
    <property type="protein sequence ID" value="PZQ61020.1"/>
    <property type="molecule type" value="Genomic_DNA"/>
</dbReference>
<feature type="transmembrane region" description="Helical" evidence="2">
    <location>
        <begin position="155"/>
        <end position="178"/>
    </location>
</feature>
<name>A0A2W5RCQ0_VARPD</name>
<keyword evidence="2" id="KW-0472">Membrane</keyword>
<dbReference type="Proteomes" id="UP000249135">
    <property type="component" value="Unassembled WGS sequence"/>
</dbReference>
<accession>A0A2W5RCQ0</accession>
<dbReference type="PANTHER" id="PTHR31876">
    <property type="entry name" value="COV-LIKE PROTEIN 1"/>
    <property type="match status" value="1"/>
</dbReference>
<dbReference type="Pfam" id="PF09723">
    <property type="entry name" value="Zn_ribbon_8"/>
    <property type="match status" value="1"/>
</dbReference>
<feature type="region of interest" description="Disordered" evidence="1">
    <location>
        <begin position="72"/>
        <end position="97"/>
    </location>
</feature>
<sequence>MHFHPPPIPGIYAYKCSACGFAKDVLQKISDAPLTVCPNCGAESFSKQVTAAGFQLKGSGWYVTDFRDNGGKKGGDAKPADSGASAPAAAPAPAASPAPAAPAPAPVRKWLLSGLLVIVPLVVTLAVLNWIVGTLDQTLWLLPEQWQAWLSDHKIRGLGVLLTLAILLAVGAVASNFVGKRLLSWGDALVRRIPVVRSIYSSVKQVSDTLFSESGNAFRTAVLIQWPHEGMWTIAFVTGAPGGDVVNHLQGDYLGVYVPTTPNPTGGYFVMLKRSDCIELKMSVDEALKYIVSMGVVVPGGPGSLPTRPVPLGNK</sequence>
<evidence type="ECO:0000313" key="5">
    <source>
        <dbReference type="Proteomes" id="UP000249135"/>
    </source>
</evidence>
<dbReference type="PANTHER" id="PTHR31876:SF26">
    <property type="entry name" value="PROTEIN LIKE COV 2"/>
    <property type="match status" value="1"/>
</dbReference>
<dbReference type="NCBIfam" id="TIGR02605">
    <property type="entry name" value="CxxC_CxxC_SSSS"/>
    <property type="match status" value="1"/>
</dbReference>
<dbReference type="Pfam" id="PF04367">
    <property type="entry name" value="DUF502"/>
    <property type="match status" value="1"/>
</dbReference>
<evidence type="ECO:0000259" key="3">
    <source>
        <dbReference type="SMART" id="SM00834"/>
    </source>
</evidence>
<reference evidence="4 5" key="1">
    <citation type="submission" date="2017-08" db="EMBL/GenBank/DDBJ databases">
        <title>Infants hospitalized years apart are colonized by the same room-sourced microbial strains.</title>
        <authorList>
            <person name="Brooks B."/>
            <person name="Olm M.R."/>
            <person name="Firek B.A."/>
            <person name="Baker R."/>
            <person name="Thomas B.C."/>
            <person name="Morowitz M.J."/>
            <person name="Banfield J.F."/>
        </authorList>
    </citation>
    <scope>NUCLEOTIDE SEQUENCE [LARGE SCALE GENOMIC DNA]</scope>
    <source>
        <strain evidence="4">S2_005_003_R2_41</strain>
    </source>
</reference>
<dbReference type="SMART" id="SM00834">
    <property type="entry name" value="CxxC_CXXC_SSSS"/>
    <property type="match status" value="1"/>
</dbReference>
<proteinExistence type="predicted"/>
<evidence type="ECO:0000313" key="4">
    <source>
        <dbReference type="EMBL" id="PZQ61020.1"/>
    </source>
</evidence>
<organism evidence="4 5">
    <name type="scientific">Variovorax paradoxus</name>
    <dbReference type="NCBI Taxonomy" id="34073"/>
    <lineage>
        <taxon>Bacteria</taxon>
        <taxon>Pseudomonadati</taxon>
        <taxon>Pseudomonadota</taxon>
        <taxon>Betaproteobacteria</taxon>
        <taxon>Burkholderiales</taxon>
        <taxon>Comamonadaceae</taxon>
        <taxon>Variovorax</taxon>
    </lineage>
</organism>
<feature type="compositionally biased region" description="Low complexity" evidence="1">
    <location>
        <begin position="80"/>
        <end position="93"/>
    </location>
</feature>